<dbReference type="Pfam" id="PF12728">
    <property type="entry name" value="HTH_17"/>
    <property type="match status" value="1"/>
</dbReference>
<protein>
    <submittedName>
        <fullName evidence="2">Excisionase family DNA binding protein</fullName>
    </submittedName>
</protein>
<dbReference type="EMBL" id="SMGK01000001">
    <property type="protein sequence ID" value="TCK75929.1"/>
    <property type="molecule type" value="Genomic_DNA"/>
</dbReference>
<keyword evidence="3" id="KW-1185">Reference proteome</keyword>
<evidence type="ECO:0000259" key="1">
    <source>
        <dbReference type="Pfam" id="PF12728"/>
    </source>
</evidence>
<evidence type="ECO:0000313" key="2">
    <source>
        <dbReference type="EMBL" id="TCK75929.1"/>
    </source>
</evidence>
<dbReference type="InterPro" id="IPR009061">
    <property type="entry name" value="DNA-bd_dom_put_sf"/>
</dbReference>
<dbReference type="InterPro" id="IPR010093">
    <property type="entry name" value="SinI_DNA-bd"/>
</dbReference>
<feature type="domain" description="Helix-turn-helix" evidence="1">
    <location>
        <begin position="22"/>
        <end position="71"/>
    </location>
</feature>
<dbReference type="InterPro" id="IPR041657">
    <property type="entry name" value="HTH_17"/>
</dbReference>
<dbReference type="NCBIfam" id="TIGR01764">
    <property type="entry name" value="excise"/>
    <property type="match status" value="1"/>
</dbReference>
<accession>A0A4R1LGU0</accession>
<dbReference type="GO" id="GO:0003677">
    <property type="term" value="F:DNA binding"/>
    <property type="evidence" value="ECO:0007669"/>
    <property type="project" value="InterPro"/>
</dbReference>
<gene>
    <name evidence="2" type="ORF">C7378_0931</name>
</gene>
<dbReference type="AlphaFoldDB" id="A0A4R1LGU0"/>
<comment type="caution">
    <text evidence="2">The sequence shown here is derived from an EMBL/GenBank/DDBJ whole genome shotgun (WGS) entry which is preliminary data.</text>
</comment>
<dbReference type="OrthoDB" id="122383at2"/>
<dbReference type="InterPro" id="IPR036388">
    <property type="entry name" value="WH-like_DNA-bd_sf"/>
</dbReference>
<evidence type="ECO:0000313" key="3">
    <source>
        <dbReference type="Proteomes" id="UP000295210"/>
    </source>
</evidence>
<dbReference type="Gene3D" id="1.10.10.10">
    <property type="entry name" value="Winged helix-like DNA-binding domain superfamily/Winged helix DNA-binding domain"/>
    <property type="match status" value="1"/>
</dbReference>
<dbReference type="Proteomes" id="UP000295210">
    <property type="component" value="Unassembled WGS sequence"/>
</dbReference>
<organism evidence="2 3">
    <name type="scientific">Acidipila rosea</name>
    <dbReference type="NCBI Taxonomy" id="768535"/>
    <lineage>
        <taxon>Bacteria</taxon>
        <taxon>Pseudomonadati</taxon>
        <taxon>Acidobacteriota</taxon>
        <taxon>Terriglobia</taxon>
        <taxon>Terriglobales</taxon>
        <taxon>Acidobacteriaceae</taxon>
        <taxon>Acidipila</taxon>
    </lineage>
</organism>
<sequence>MEKKSAGSVRSRTNRPVHLEPLYDSHEVAAQYRISEKSLHRWARMGMIPAVKCGRLWRFRKSAIDRWMNSRIAS</sequence>
<proteinExistence type="predicted"/>
<dbReference type="SUPFAM" id="SSF46955">
    <property type="entry name" value="Putative DNA-binding domain"/>
    <property type="match status" value="1"/>
</dbReference>
<dbReference type="RefSeq" id="WP_131992293.1">
    <property type="nucleotide sequence ID" value="NZ_SMGK01000001.1"/>
</dbReference>
<reference evidence="2 3" key="1">
    <citation type="submission" date="2019-03" db="EMBL/GenBank/DDBJ databases">
        <title>Genomic Encyclopedia of Type Strains, Phase IV (KMG-IV): sequencing the most valuable type-strain genomes for metagenomic binning, comparative biology and taxonomic classification.</title>
        <authorList>
            <person name="Goeker M."/>
        </authorList>
    </citation>
    <scope>NUCLEOTIDE SEQUENCE [LARGE SCALE GENOMIC DNA]</scope>
    <source>
        <strain evidence="2 3">DSM 103428</strain>
    </source>
</reference>
<name>A0A4R1LGU0_9BACT</name>